<keyword evidence="3" id="KW-0227">DNA damage</keyword>
<evidence type="ECO:0000313" key="8">
    <source>
        <dbReference type="EMBL" id="KAJ8046434.1"/>
    </source>
</evidence>
<sequence length="203" mass="22812">MRPAEGFLERSPHLNIHYSGSDVFVAFWKCGCFCSLNLYVIFSIFLLKVKIQKLADLHGCTFTEKMQPSTTHVIMSTEDDLCPRTMKYMTGVAAQLWIVSYKWVESSLHAGMLLPETNFEVQGDESWGLHSGPFRARTWKTSKPLLSDYSVSLYGKSSILSEDEVIHLLKLCGANSPEAVTSVMLLMDDKCSLDKKEVSNGML</sequence>
<dbReference type="Pfam" id="PF00533">
    <property type="entry name" value="BRCT"/>
    <property type="match status" value="1"/>
</dbReference>
<evidence type="ECO:0000256" key="2">
    <source>
        <dbReference type="ARBA" id="ARBA00022737"/>
    </source>
</evidence>
<keyword evidence="6" id="KW-0472">Membrane</keyword>
<dbReference type="GO" id="GO:0045944">
    <property type="term" value="P:positive regulation of transcription by RNA polymerase II"/>
    <property type="evidence" value="ECO:0007669"/>
    <property type="project" value="TreeGrafter"/>
</dbReference>
<evidence type="ECO:0000256" key="5">
    <source>
        <dbReference type="ARBA" id="ARBA00023242"/>
    </source>
</evidence>
<keyword evidence="6" id="KW-1133">Transmembrane helix</keyword>
<keyword evidence="4" id="KW-0234">DNA repair</keyword>
<evidence type="ECO:0000259" key="7">
    <source>
        <dbReference type="PROSITE" id="PS50172"/>
    </source>
</evidence>
<name>A0A9Q1CKW7_HOLLE</name>
<keyword evidence="6" id="KW-0812">Transmembrane</keyword>
<protein>
    <submittedName>
        <fullName evidence="8">Breast cancer type 1 susceptibility protein-like</fullName>
    </submittedName>
</protein>
<dbReference type="PANTHER" id="PTHR13763">
    <property type="entry name" value="BREAST CANCER TYPE 1 SUSCEPTIBILITY PROTEIN BRCA1"/>
    <property type="match status" value="1"/>
</dbReference>
<dbReference type="AlphaFoldDB" id="A0A9Q1CKW7"/>
<evidence type="ECO:0000313" key="9">
    <source>
        <dbReference type="Proteomes" id="UP001152320"/>
    </source>
</evidence>
<evidence type="ECO:0000256" key="1">
    <source>
        <dbReference type="ARBA" id="ARBA00004123"/>
    </source>
</evidence>
<feature type="domain" description="BRCT" evidence="7">
    <location>
        <begin position="50"/>
        <end position="121"/>
    </location>
</feature>
<accession>A0A9Q1CKW7</accession>
<dbReference type="GO" id="GO:0000724">
    <property type="term" value="P:double-strand break repair via homologous recombination"/>
    <property type="evidence" value="ECO:0007669"/>
    <property type="project" value="TreeGrafter"/>
</dbReference>
<dbReference type="Gene3D" id="3.40.50.10190">
    <property type="entry name" value="BRCT domain"/>
    <property type="match status" value="1"/>
</dbReference>
<dbReference type="Proteomes" id="UP001152320">
    <property type="component" value="Chromosome 2"/>
</dbReference>
<dbReference type="OrthoDB" id="6105938at2759"/>
<dbReference type="GO" id="GO:0031436">
    <property type="term" value="C:BRCA1-BARD1 complex"/>
    <property type="evidence" value="ECO:0007669"/>
    <property type="project" value="TreeGrafter"/>
</dbReference>
<keyword evidence="2" id="KW-0677">Repeat</keyword>
<comment type="caution">
    <text evidence="8">The sequence shown here is derived from an EMBL/GenBank/DDBJ whole genome shotgun (WGS) entry which is preliminary data.</text>
</comment>
<dbReference type="InterPro" id="IPR001357">
    <property type="entry name" value="BRCT_dom"/>
</dbReference>
<dbReference type="InterPro" id="IPR036420">
    <property type="entry name" value="BRCT_dom_sf"/>
</dbReference>
<evidence type="ECO:0000256" key="4">
    <source>
        <dbReference type="ARBA" id="ARBA00023204"/>
    </source>
</evidence>
<dbReference type="SUPFAM" id="SSF52113">
    <property type="entry name" value="BRCT domain"/>
    <property type="match status" value="1"/>
</dbReference>
<dbReference type="PROSITE" id="PS50172">
    <property type="entry name" value="BRCT"/>
    <property type="match status" value="1"/>
</dbReference>
<comment type="subcellular location">
    <subcellularLocation>
        <location evidence="1">Nucleus</location>
    </subcellularLocation>
</comment>
<dbReference type="SMART" id="SM00292">
    <property type="entry name" value="BRCT"/>
    <property type="match status" value="1"/>
</dbReference>
<organism evidence="8 9">
    <name type="scientific">Holothuria leucospilota</name>
    <name type="common">Black long sea cucumber</name>
    <name type="synonym">Mertensiothuria leucospilota</name>
    <dbReference type="NCBI Taxonomy" id="206669"/>
    <lineage>
        <taxon>Eukaryota</taxon>
        <taxon>Metazoa</taxon>
        <taxon>Echinodermata</taxon>
        <taxon>Eleutherozoa</taxon>
        <taxon>Echinozoa</taxon>
        <taxon>Holothuroidea</taxon>
        <taxon>Aspidochirotacea</taxon>
        <taxon>Aspidochirotida</taxon>
        <taxon>Holothuriidae</taxon>
        <taxon>Holothuria</taxon>
    </lineage>
</organism>
<dbReference type="InterPro" id="IPR031099">
    <property type="entry name" value="BRCA1-associated"/>
</dbReference>
<proteinExistence type="predicted"/>
<evidence type="ECO:0000256" key="6">
    <source>
        <dbReference type="SAM" id="Phobius"/>
    </source>
</evidence>
<dbReference type="GO" id="GO:0070531">
    <property type="term" value="C:BRCA1-A complex"/>
    <property type="evidence" value="ECO:0007669"/>
    <property type="project" value="TreeGrafter"/>
</dbReference>
<evidence type="ECO:0000256" key="3">
    <source>
        <dbReference type="ARBA" id="ARBA00022763"/>
    </source>
</evidence>
<keyword evidence="5" id="KW-0539">Nucleus</keyword>
<feature type="transmembrane region" description="Helical" evidence="6">
    <location>
        <begin position="26"/>
        <end position="47"/>
    </location>
</feature>
<keyword evidence="9" id="KW-1185">Reference proteome</keyword>
<dbReference type="EMBL" id="JAIZAY010000002">
    <property type="protein sequence ID" value="KAJ8046434.1"/>
    <property type="molecule type" value="Genomic_DNA"/>
</dbReference>
<gene>
    <name evidence="8" type="ORF">HOLleu_05105</name>
</gene>
<dbReference type="PANTHER" id="PTHR13763:SF0">
    <property type="entry name" value="BREAST CANCER TYPE 1 SUSCEPTIBILITY PROTEIN"/>
    <property type="match status" value="1"/>
</dbReference>
<dbReference type="GO" id="GO:0004842">
    <property type="term" value="F:ubiquitin-protein transferase activity"/>
    <property type="evidence" value="ECO:0007669"/>
    <property type="project" value="TreeGrafter"/>
</dbReference>
<reference evidence="8" key="1">
    <citation type="submission" date="2021-10" db="EMBL/GenBank/DDBJ databases">
        <title>Tropical sea cucumber genome reveals ecological adaptation and Cuvierian tubules defense mechanism.</title>
        <authorList>
            <person name="Chen T."/>
        </authorList>
    </citation>
    <scope>NUCLEOTIDE SEQUENCE</scope>
    <source>
        <strain evidence="8">Nanhai2018</strain>
        <tissue evidence="8">Muscle</tissue>
    </source>
</reference>